<reference evidence="3" key="1">
    <citation type="submission" date="2013-03" db="EMBL/GenBank/DDBJ databases">
        <title>The Genome Sequence of Anopheles epiroticus epiroticus2.</title>
        <authorList>
            <consortium name="The Broad Institute Genomics Platform"/>
            <person name="Neafsey D.E."/>
            <person name="Howell P."/>
            <person name="Walker B."/>
            <person name="Young S.K."/>
            <person name="Zeng Q."/>
            <person name="Gargeya S."/>
            <person name="Fitzgerald M."/>
            <person name="Haas B."/>
            <person name="Abouelleil A."/>
            <person name="Allen A.W."/>
            <person name="Alvarado L."/>
            <person name="Arachchi H.M."/>
            <person name="Berlin A.M."/>
            <person name="Chapman S.B."/>
            <person name="Gainer-Dewar J."/>
            <person name="Goldberg J."/>
            <person name="Griggs A."/>
            <person name="Gujja S."/>
            <person name="Hansen M."/>
            <person name="Howarth C."/>
            <person name="Imamovic A."/>
            <person name="Ireland A."/>
            <person name="Larimer J."/>
            <person name="McCowan C."/>
            <person name="Murphy C."/>
            <person name="Pearson M."/>
            <person name="Poon T.W."/>
            <person name="Priest M."/>
            <person name="Roberts A."/>
            <person name="Saif S."/>
            <person name="Shea T."/>
            <person name="Sisk P."/>
            <person name="Sykes S."/>
            <person name="Wortman J."/>
            <person name="Nusbaum C."/>
            <person name="Birren B."/>
        </authorList>
    </citation>
    <scope>NUCLEOTIDE SEQUENCE [LARGE SCALE GENOMIC DNA]</scope>
    <source>
        <strain evidence="3">Epiroticus2</strain>
    </source>
</reference>
<feature type="signal peptide" evidence="1">
    <location>
        <begin position="1"/>
        <end position="20"/>
    </location>
</feature>
<sequence>MKLIIALTLLCVVCVSQIQSGYVPVSYHTYDVDPTCEHPLYSYRDCPYYRLKSFFPSLGHYAGKCGCSQCNRVVKSHAVPYYTHAYGNFVF</sequence>
<dbReference type="AlphaFoldDB" id="A0A9I3FGU6"/>
<evidence type="ECO:0000313" key="3">
    <source>
        <dbReference type="Proteomes" id="UP000075885"/>
    </source>
</evidence>
<evidence type="ECO:0000256" key="1">
    <source>
        <dbReference type="SAM" id="SignalP"/>
    </source>
</evidence>
<keyword evidence="1" id="KW-0732">Signal</keyword>
<feature type="chain" id="PRO_5039907323" evidence="1">
    <location>
        <begin position="21"/>
        <end position="91"/>
    </location>
</feature>
<proteinExistence type="predicted"/>
<protein>
    <submittedName>
        <fullName evidence="2">Uncharacterized protein</fullName>
    </submittedName>
</protein>
<dbReference type="Proteomes" id="UP000075885">
    <property type="component" value="Unassembled WGS sequence"/>
</dbReference>
<dbReference type="EnsemblMetazoa" id="AEPI015474-RA">
    <property type="protein sequence ID" value="AEPI015474-PA"/>
    <property type="gene ID" value="AEPI015474"/>
</dbReference>
<accession>A0A9I3FGU6</accession>
<reference evidence="2" key="2">
    <citation type="submission" date="2023-03" db="UniProtKB">
        <authorList>
            <consortium name="EnsemblMetazoa"/>
        </authorList>
    </citation>
    <scope>IDENTIFICATION</scope>
    <source>
        <strain evidence="2">Epiroticus2</strain>
    </source>
</reference>
<organism evidence="2 3">
    <name type="scientific">Anopheles epiroticus</name>
    <dbReference type="NCBI Taxonomy" id="199890"/>
    <lineage>
        <taxon>Eukaryota</taxon>
        <taxon>Metazoa</taxon>
        <taxon>Ecdysozoa</taxon>
        <taxon>Arthropoda</taxon>
        <taxon>Hexapoda</taxon>
        <taxon>Insecta</taxon>
        <taxon>Pterygota</taxon>
        <taxon>Neoptera</taxon>
        <taxon>Endopterygota</taxon>
        <taxon>Diptera</taxon>
        <taxon>Nematocera</taxon>
        <taxon>Culicoidea</taxon>
        <taxon>Culicidae</taxon>
        <taxon>Anophelinae</taxon>
        <taxon>Anopheles</taxon>
    </lineage>
</organism>
<name>A0A9I3FGU6_9DIPT</name>
<keyword evidence="3" id="KW-1185">Reference proteome</keyword>
<evidence type="ECO:0000313" key="2">
    <source>
        <dbReference type="EnsemblMetazoa" id="AEPI015474-PA"/>
    </source>
</evidence>